<dbReference type="SUPFAM" id="SSF47203">
    <property type="entry name" value="Acyl-CoA dehydrogenase C-terminal domain-like"/>
    <property type="match status" value="1"/>
</dbReference>
<keyword evidence="3 6" id="KW-0285">Flavoprotein</keyword>
<dbReference type="Gene3D" id="2.40.110.10">
    <property type="entry name" value="Butyryl-CoA Dehydrogenase, subunit A, domain 2"/>
    <property type="match status" value="1"/>
</dbReference>
<gene>
    <name evidence="10" type="ORF">AU252_00845</name>
</gene>
<dbReference type="InterPro" id="IPR013786">
    <property type="entry name" value="AcylCoA_DH/ox_N"/>
</dbReference>
<dbReference type="GO" id="GO:0050660">
    <property type="term" value="F:flavin adenine dinucleotide binding"/>
    <property type="evidence" value="ECO:0007669"/>
    <property type="project" value="InterPro"/>
</dbReference>
<evidence type="ECO:0000259" key="9">
    <source>
        <dbReference type="Pfam" id="PF02771"/>
    </source>
</evidence>
<dbReference type="GO" id="GO:0033539">
    <property type="term" value="P:fatty acid beta-oxidation using acyl-CoA dehydrogenase"/>
    <property type="evidence" value="ECO:0007669"/>
    <property type="project" value="TreeGrafter"/>
</dbReference>
<protein>
    <submittedName>
        <fullName evidence="10">Acyl-CoA dehydrogenase</fullName>
    </submittedName>
</protein>
<feature type="domain" description="Acyl-CoA oxidase/dehydrogenase middle" evidence="8">
    <location>
        <begin position="122"/>
        <end position="217"/>
    </location>
</feature>
<evidence type="ECO:0000313" key="11">
    <source>
        <dbReference type="Proteomes" id="UP000065151"/>
    </source>
</evidence>
<feature type="domain" description="Acyl-CoA dehydrogenase/oxidase N-terminal" evidence="9">
    <location>
        <begin position="4"/>
        <end position="118"/>
    </location>
</feature>
<dbReference type="InterPro" id="IPR009075">
    <property type="entry name" value="AcylCo_DH/oxidase_C"/>
</dbReference>
<dbReference type="AlphaFoldDB" id="A0A0U3P3H1"/>
<dbReference type="Pfam" id="PF00441">
    <property type="entry name" value="Acyl-CoA_dh_1"/>
    <property type="match status" value="1"/>
</dbReference>
<dbReference type="Proteomes" id="UP000065151">
    <property type="component" value="Chromosome"/>
</dbReference>
<sequence length="382" mass="42203">MLLTSEHHAFRSTIASFVEKEVQPYVDEWEAKGCFPAHELFRKLGDLGVFGLAYDPQYGGDGADHSYLLIAAEELGRIRSAGVSMGIGVHMMMSTPSLHEFGTEELKRKYLVPALRGETVSAIGVTEPDAGSDVAGLRTKATIDGDEWVINGLKTYITNGTQADWICLLARTTDEGGYRGMSQIIVDMDTPGVSISRSLEKLGNRSSDTAEIKFENVRVPISNTIGEAGRGFQQQMSQFVVERMFACYSRPGALQDALDRTAEYLQQRTVFGRPLAANQYISFTLAELSARLDVMRFYNWSMVEAFEAGEDTTRMATIGKLLVGRLSREIADACLQFHGGLGYMEEHWTARFLRDHRLMSIGGGADEVMLQVLSKMDGFSAD</sequence>
<evidence type="ECO:0000313" key="10">
    <source>
        <dbReference type="EMBL" id="ALV39888.1"/>
    </source>
</evidence>
<dbReference type="InterPro" id="IPR036250">
    <property type="entry name" value="AcylCo_DH-like_C"/>
</dbReference>
<dbReference type="InterPro" id="IPR006089">
    <property type="entry name" value="Acyl-CoA_DH_CS"/>
</dbReference>
<dbReference type="Gene3D" id="1.10.540.10">
    <property type="entry name" value="Acyl-CoA dehydrogenase/oxidase, N-terminal domain"/>
    <property type="match status" value="1"/>
</dbReference>
<keyword evidence="4 6" id="KW-0274">FAD</keyword>
<dbReference type="InterPro" id="IPR009100">
    <property type="entry name" value="AcylCoA_DH/oxidase_NM_dom_sf"/>
</dbReference>
<feature type="domain" description="Acyl-CoA dehydrogenase/oxidase C-terminal" evidence="7">
    <location>
        <begin position="229"/>
        <end position="374"/>
    </location>
</feature>
<comment type="similarity">
    <text evidence="2 6">Belongs to the acyl-CoA dehydrogenase family.</text>
</comment>
<evidence type="ECO:0000256" key="4">
    <source>
        <dbReference type="ARBA" id="ARBA00022827"/>
    </source>
</evidence>
<dbReference type="Pfam" id="PF02770">
    <property type="entry name" value="Acyl-CoA_dh_M"/>
    <property type="match status" value="1"/>
</dbReference>
<dbReference type="InterPro" id="IPR050741">
    <property type="entry name" value="Acyl-CoA_dehydrogenase"/>
</dbReference>
<comment type="cofactor">
    <cofactor evidence="1 6">
        <name>FAD</name>
        <dbReference type="ChEBI" id="CHEBI:57692"/>
    </cofactor>
</comment>
<dbReference type="GO" id="GO:0003995">
    <property type="term" value="F:acyl-CoA dehydrogenase activity"/>
    <property type="evidence" value="ECO:0007669"/>
    <property type="project" value="InterPro"/>
</dbReference>
<dbReference type="InterPro" id="IPR006091">
    <property type="entry name" value="Acyl-CoA_Oxase/DH_mid-dom"/>
</dbReference>
<evidence type="ECO:0000256" key="2">
    <source>
        <dbReference type="ARBA" id="ARBA00009347"/>
    </source>
</evidence>
<dbReference type="PANTHER" id="PTHR48083">
    <property type="entry name" value="MEDIUM-CHAIN SPECIFIC ACYL-COA DEHYDROGENASE, MITOCHONDRIAL-RELATED"/>
    <property type="match status" value="1"/>
</dbReference>
<evidence type="ECO:0000256" key="3">
    <source>
        <dbReference type="ARBA" id="ARBA00022630"/>
    </source>
</evidence>
<dbReference type="PROSITE" id="PS00073">
    <property type="entry name" value="ACYL_COA_DH_2"/>
    <property type="match status" value="1"/>
</dbReference>
<dbReference type="PROSITE" id="PS00072">
    <property type="entry name" value="ACYL_COA_DH_1"/>
    <property type="match status" value="1"/>
</dbReference>
<name>A0A0U3P3H1_9MICC</name>
<dbReference type="GO" id="GO:0005737">
    <property type="term" value="C:cytoplasm"/>
    <property type="evidence" value="ECO:0007669"/>
    <property type="project" value="TreeGrafter"/>
</dbReference>
<dbReference type="EMBL" id="CP013747">
    <property type="protein sequence ID" value="ALV39888.1"/>
    <property type="molecule type" value="Genomic_DNA"/>
</dbReference>
<evidence type="ECO:0000259" key="7">
    <source>
        <dbReference type="Pfam" id="PF00441"/>
    </source>
</evidence>
<evidence type="ECO:0000256" key="6">
    <source>
        <dbReference type="RuleBase" id="RU362125"/>
    </source>
</evidence>
<dbReference type="SUPFAM" id="SSF56645">
    <property type="entry name" value="Acyl-CoA dehydrogenase NM domain-like"/>
    <property type="match status" value="1"/>
</dbReference>
<evidence type="ECO:0000256" key="1">
    <source>
        <dbReference type="ARBA" id="ARBA00001974"/>
    </source>
</evidence>
<evidence type="ECO:0000256" key="5">
    <source>
        <dbReference type="ARBA" id="ARBA00023002"/>
    </source>
</evidence>
<accession>A0A0U3P3H1</accession>
<dbReference type="InterPro" id="IPR037069">
    <property type="entry name" value="AcylCoA_DH/ox_N_sf"/>
</dbReference>
<evidence type="ECO:0000259" key="8">
    <source>
        <dbReference type="Pfam" id="PF02770"/>
    </source>
</evidence>
<dbReference type="Gene3D" id="1.20.140.10">
    <property type="entry name" value="Butyryl-CoA Dehydrogenase, subunit A, domain 3"/>
    <property type="match status" value="1"/>
</dbReference>
<dbReference type="KEGG" id="psul:AU252_00845"/>
<dbReference type="InterPro" id="IPR046373">
    <property type="entry name" value="Acyl-CoA_Oxase/DH_mid-dom_sf"/>
</dbReference>
<proteinExistence type="inferred from homology"/>
<dbReference type="PANTHER" id="PTHR48083:SF6">
    <property type="entry name" value="ACYL-COA DEHYDROGENASE 6"/>
    <property type="match status" value="1"/>
</dbReference>
<keyword evidence="5 6" id="KW-0560">Oxidoreductase</keyword>
<organism evidence="10">
    <name type="scientific">Pseudarthrobacter sulfonivorans</name>
    <dbReference type="NCBI Taxonomy" id="121292"/>
    <lineage>
        <taxon>Bacteria</taxon>
        <taxon>Bacillati</taxon>
        <taxon>Actinomycetota</taxon>
        <taxon>Actinomycetes</taxon>
        <taxon>Micrococcales</taxon>
        <taxon>Micrococcaceae</taxon>
        <taxon>Pseudarthrobacter</taxon>
    </lineage>
</organism>
<reference evidence="10 11" key="1">
    <citation type="submission" date="2015-12" db="EMBL/GenBank/DDBJ databases">
        <authorList>
            <person name="Shamseldin A."/>
            <person name="Moawad H."/>
            <person name="Abd El-Rahim W.M."/>
            <person name="Sadowsky M.J."/>
        </authorList>
    </citation>
    <scope>NUCLEOTIDE SEQUENCE [LARGE SCALE GENOMIC DNA]</scope>
    <source>
        <strain evidence="10 11">Ar51</strain>
    </source>
</reference>
<dbReference type="STRING" id="121292.AU252_00845"/>
<dbReference type="Pfam" id="PF02771">
    <property type="entry name" value="Acyl-CoA_dh_N"/>
    <property type="match status" value="1"/>
</dbReference>
<dbReference type="FunFam" id="2.40.110.10:FF:000009">
    <property type="entry name" value="Acyl-CoA dehydrogenase"/>
    <property type="match status" value="1"/>
</dbReference>
<dbReference type="RefSeq" id="WP_058929104.1">
    <property type="nucleotide sequence ID" value="NZ_CP013747.1"/>
</dbReference>